<organism evidence="1 2">
    <name type="scientific">Vitis vinifera</name>
    <name type="common">Grape</name>
    <dbReference type="NCBI Taxonomy" id="29760"/>
    <lineage>
        <taxon>Eukaryota</taxon>
        <taxon>Viridiplantae</taxon>
        <taxon>Streptophyta</taxon>
        <taxon>Embryophyta</taxon>
        <taxon>Tracheophyta</taxon>
        <taxon>Spermatophyta</taxon>
        <taxon>Magnoliopsida</taxon>
        <taxon>eudicotyledons</taxon>
        <taxon>Gunneridae</taxon>
        <taxon>Pentapetalae</taxon>
        <taxon>rosids</taxon>
        <taxon>Vitales</taxon>
        <taxon>Vitaceae</taxon>
        <taxon>Viteae</taxon>
        <taxon>Vitis</taxon>
    </lineage>
</organism>
<dbReference type="Proteomes" id="UP000288805">
    <property type="component" value="Unassembled WGS sequence"/>
</dbReference>
<sequence>MTTLHGSTPSSSRRVEGCIPSEDFIPTRGCICGPSELSWSRLGLVIPSVVSFWCDQRWISQISQIRDQIRSVRSRSDQISQIRDQIRGIWTQIVTVDQFAAAMASIQEAIANLGQRIDGQQTQQSDRGCPTFCYIAYPDFKDPHTRMDRLEQKLRQIRASDGVTTWEDFDGTPVASLPAKFRMPEIERYTA</sequence>
<dbReference type="AlphaFoldDB" id="A0A438DPU5"/>
<evidence type="ECO:0000313" key="1">
    <source>
        <dbReference type="EMBL" id="RVW37472.1"/>
    </source>
</evidence>
<reference evidence="1 2" key="1">
    <citation type="journal article" date="2018" name="PLoS Genet.">
        <title>Population sequencing reveals clonal diversity and ancestral inbreeding in the grapevine cultivar Chardonnay.</title>
        <authorList>
            <person name="Roach M.J."/>
            <person name="Johnson D.L."/>
            <person name="Bohlmann J."/>
            <person name="van Vuuren H.J."/>
            <person name="Jones S.J."/>
            <person name="Pretorius I.S."/>
            <person name="Schmidt S.A."/>
            <person name="Borneman A.R."/>
        </authorList>
    </citation>
    <scope>NUCLEOTIDE SEQUENCE [LARGE SCALE GENOMIC DNA]</scope>
    <source>
        <strain evidence="2">cv. Chardonnay</strain>
        <tissue evidence="1">Leaf</tissue>
    </source>
</reference>
<comment type="caution">
    <text evidence="1">The sequence shown here is derived from an EMBL/GenBank/DDBJ whole genome shotgun (WGS) entry which is preliminary data.</text>
</comment>
<gene>
    <name evidence="1" type="ORF">CK203_111083</name>
</gene>
<evidence type="ECO:0000313" key="2">
    <source>
        <dbReference type="Proteomes" id="UP000288805"/>
    </source>
</evidence>
<accession>A0A438DPU5</accession>
<protein>
    <submittedName>
        <fullName evidence="1">Uncharacterized protein</fullName>
    </submittedName>
</protein>
<proteinExistence type="predicted"/>
<dbReference type="EMBL" id="QGNW01001537">
    <property type="protein sequence ID" value="RVW37472.1"/>
    <property type="molecule type" value="Genomic_DNA"/>
</dbReference>
<name>A0A438DPU5_VITVI</name>